<dbReference type="Proteomes" id="UP000198211">
    <property type="component" value="Unassembled WGS sequence"/>
</dbReference>
<proteinExistence type="predicted"/>
<comment type="caution">
    <text evidence="1">The sequence shown here is derived from an EMBL/GenBank/DDBJ whole genome shotgun (WGS) entry which is preliminary data.</text>
</comment>
<protein>
    <submittedName>
        <fullName evidence="1">Uncharacterized protein</fullName>
    </submittedName>
</protein>
<dbReference type="AlphaFoldDB" id="A0A225WUI1"/>
<name>A0A225WUI1_9STRA</name>
<dbReference type="EMBL" id="NBNE01000311">
    <property type="protein sequence ID" value="OWZ20570.1"/>
    <property type="molecule type" value="Genomic_DNA"/>
</dbReference>
<evidence type="ECO:0000313" key="2">
    <source>
        <dbReference type="Proteomes" id="UP000198211"/>
    </source>
</evidence>
<accession>A0A225WUI1</accession>
<evidence type="ECO:0000313" key="1">
    <source>
        <dbReference type="EMBL" id="OWZ20570.1"/>
    </source>
</evidence>
<organism evidence="1 2">
    <name type="scientific">Phytophthora megakarya</name>
    <dbReference type="NCBI Taxonomy" id="4795"/>
    <lineage>
        <taxon>Eukaryota</taxon>
        <taxon>Sar</taxon>
        <taxon>Stramenopiles</taxon>
        <taxon>Oomycota</taxon>
        <taxon>Peronosporomycetes</taxon>
        <taxon>Peronosporales</taxon>
        <taxon>Peronosporaceae</taxon>
        <taxon>Phytophthora</taxon>
    </lineage>
</organism>
<sequence length="57" mass="6489">MNGPQEKTSQHLLRELCKEGWKARKPSGIAQDHHCVMPGLKGRLDKSRRGIDFFEGN</sequence>
<reference evidence="2" key="1">
    <citation type="submission" date="2017-03" db="EMBL/GenBank/DDBJ databases">
        <title>Phytopthora megakarya and P. palmivora, two closely related causual agents of cacao black pod achieved similar genome size and gene model numbers by different mechanisms.</title>
        <authorList>
            <person name="Ali S."/>
            <person name="Shao J."/>
            <person name="Larry D.J."/>
            <person name="Kronmiller B."/>
            <person name="Shen D."/>
            <person name="Strem M.D."/>
            <person name="Melnick R.L."/>
            <person name="Guiltinan M.J."/>
            <person name="Tyler B.M."/>
            <person name="Meinhardt L.W."/>
            <person name="Bailey B.A."/>
        </authorList>
    </citation>
    <scope>NUCLEOTIDE SEQUENCE [LARGE SCALE GENOMIC DNA]</scope>
    <source>
        <strain evidence="2">zdho120</strain>
    </source>
</reference>
<keyword evidence="2" id="KW-1185">Reference proteome</keyword>
<gene>
    <name evidence="1" type="ORF">PHMEG_0005009</name>
</gene>
<dbReference type="OrthoDB" id="128905at2759"/>